<comment type="caution">
    <text evidence="2">The sequence shown here is derived from an EMBL/GenBank/DDBJ whole genome shotgun (WGS) entry which is preliminary data.</text>
</comment>
<accession>A0A6N6RGN4</accession>
<dbReference type="Proteomes" id="UP000468650">
    <property type="component" value="Unassembled WGS sequence"/>
</dbReference>
<dbReference type="EMBL" id="WBVO01000004">
    <property type="protein sequence ID" value="KAB2810263.1"/>
    <property type="molecule type" value="Genomic_DNA"/>
</dbReference>
<protein>
    <recommendedName>
        <fullName evidence="4">Lipocalin-like domain-containing protein</fullName>
    </recommendedName>
</protein>
<evidence type="ECO:0000313" key="2">
    <source>
        <dbReference type="EMBL" id="KAB2810263.1"/>
    </source>
</evidence>
<reference evidence="2 3" key="1">
    <citation type="submission" date="2019-09" db="EMBL/GenBank/DDBJ databases">
        <title>Genomes of family Cryomorphaceae.</title>
        <authorList>
            <person name="Bowman J.P."/>
        </authorList>
    </citation>
    <scope>NUCLEOTIDE SEQUENCE [LARGE SCALE GENOMIC DNA]</scope>
    <source>
        <strain evidence="2 3">LMG 25704</strain>
    </source>
</reference>
<dbReference type="RefSeq" id="WP_151667052.1">
    <property type="nucleotide sequence ID" value="NZ_WBVO01000004.1"/>
</dbReference>
<name>A0A6N6RGN4_9FLAO</name>
<dbReference type="PROSITE" id="PS51257">
    <property type="entry name" value="PROKAR_LIPOPROTEIN"/>
    <property type="match status" value="1"/>
</dbReference>
<dbReference type="AlphaFoldDB" id="A0A6N6RGN4"/>
<feature type="chain" id="PRO_5026808999" description="Lipocalin-like domain-containing protein" evidence="1">
    <location>
        <begin position="26"/>
        <end position="139"/>
    </location>
</feature>
<dbReference type="OrthoDB" id="1467816at2"/>
<organism evidence="2 3">
    <name type="scientific">Phaeocystidibacter luteus</name>
    <dbReference type="NCBI Taxonomy" id="911197"/>
    <lineage>
        <taxon>Bacteria</taxon>
        <taxon>Pseudomonadati</taxon>
        <taxon>Bacteroidota</taxon>
        <taxon>Flavobacteriia</taxon>
        <taxon>Flavobacteriales</taxon>
        <taxon>Phaeocystidibacteraceae</taxon>
        <taxon>Phaeocystidibacter</taxon>
    </lineage>
</organism>
<keyword evidence="1" id="KW-0732">Signal</keyword>
<evidence type="ECO:0000256" key="1">
    <source>
        <dbReference type="SAM" id="SignalP"/>
    </source>
</evidence>
<keyword evidence="3" id="KW-1185">Reference proteome</keyword>
<proteinExistence type="predicted"/>
<evidence type="ECO:0000313" key="3">
    <source>
        <dbReference type="Proteomes" id="UP000468650"/>
    </source>
</evidence>
<sequence>MKKAINIKWRVARFLGLAAFLFLVACEDDVVNVDDRTQWLGAWTCNESSGAFAPQSYTITIYEGVQLDEVEVSGLYNQGSSFTLYANVYNKQLVIPTQTVDGITINGNFNLNTSGTSASVSFVANDGTGDDEVSGSLSR</sequence>
<gene>
    <name evidence="2" type="ORF">F8C67_06675</name>
</gene>
<evidence type="ECO:0008006" key="4">
    <source>
        <dbReference type="Google" id="ProtNLM"/>
    </source>
</evidence>
<feature type="signal peptide" evidence="1">
    <location>
        <begin position="1"/>
        <end position="25"/>
    </location>
</feature>